<keyword evidence="2" id="KW-1185">Reference proteome</keyword>
<gene>
    <name evidence="1" type="ORF">Bca52824_024035</name>
</gene>
<dbReference type="AlphaFoldDB" id="A0A8X7VJV7"/>
<reference evidence="1 2" key="1">
    <citation type="submission" date="2020-02" db="EMBL/GenBank/DDBJ databases">
        <authorList>
            <person name="Ma Q."/>
            <person name="Huang Y."/>
            <person name="Song X."/>
            <person name="Pei D."/>
        </authorList>
    </citation>
    <scope>NUCLEOTIDE SEQUENCE [LARGE SCALE GENOMIC DNA]</scope>
    <source>
        <strain evidence="1">Sxm20200214</strain>
        <tissue evidence="1">Leaf</tissue>
    </source>
</reference>
<dbReference type="Proteomes" id="UP000886595">
    <property type="component" value="Unassembled WGS sequence"/>
</dbReference>
<name>A0A8X7VJV7_BRACI</name>
<proteinExistence type="predicted"/>
<accession>A0A8X7VJV7</accession>
<dbReference type="EMBL" id="JAAMPC010000005">
    <property type="protein sequence ID" value="KAG2312478.1"/>
    <property type="molecule type" value="Genomic_DNA"/>
</dbReference>
<evidence type="ECO:0000313" key="2">
    <source>
        <dbReference type="Proteomes" id="UP000886595"/>
    </source>
</evidence>
<protein>
    <submittedName>
        <fullName evidence="1">Uncharacterized protein</fullName>
    </submittedName>
</protein>
<evidence type="ECO:0000313" key="1">
    <source>
        <dbReference type="EMBL" id="KAG2312478.1"/>
    </source>
</evidence>
<sequence length="86" mass="9530">MQSESVACDEQIHSSTMGFNPRSPLIHAFVSKPRFAFFVFPNRVGSISQVASVINYTDILNPFRIRDMCGTYKLILCTQPLSGSAS</sequence>
<comment type="caution">
    <text evidence="1">The sequence shown here is derived from an EMBL/GenBank/DDBJ whole genome shotgun (WGS) entry which is preliminary data.</text>
</comment>
<organism evidence="1 2">
    <name type="scientific">Brassica carinata</name>
    <name type="common">Ethiopian mustard</name>
    <name type="synonym">Abyssinian cabbage</name>
    <dbReference type="NCBI Taxonomy" id="52824"/>
    <lineage>
        <taxon>Eukaryota</taxon>
        <taxon>Viridiplantae</taxon>
        <taxon>Streptophyta</taxon>
        <taxon>Embryophyta</taxon>
        <taxon>Tracheophyta</taxon>
        <taxon>Spermatophyta</taxon>
        <taxon>Magnoliopsida</taxon>
        <taxon>eudicotyledons</taxon>
        <taxon>Gunneridae</taxon>
        <taxon>Pentapetalae</taxon>
        <taxon>rosids</taxon>
        <taxon>malvids</taxon>
        <taxon>Brassicales</taxon>
        <taxon>Brassicaceae</taxon>
        <taxon>Brassiceae</taxon>
        <taxon>Brassica</taxon>
    </lineage>
</organism>